<comment type="caution">
    <text evidence="7">The sequence shown here is derived from an EMBL/GenBank/DDBJ whole genome shotgun (WGS) entry which is preliminary data.</text>
</comment>
<reference evidence="7" key="1">
    <citation type="submission" date="2020-06" db="EMBL/GenBank/DDBJ databases">
        <title>Insight into the genomes of haloalkaliphilic bacilli from Kenyan soda lakes.</title>
        <authorList>
            <person name="Mwirichia R."/>
            <person name="Villamizar G.C."/>
            <person name="Poehlein A."/>
            <person name="Mugweru J."/>
            <person name="Kipnyargis A."/>
            <person name="Kiplimo D."/>
            <person name="Orwa P."/>
            <person name="Daniel R."/>
        </authorList>
    </citation>
    <scope>NUCLEOTIDE SEQUENCE</scope>
    <source>
        <strain evidence="7">B1096_S55</strain>
    </source>
</reference>
<dbReference type="AlphaFoldDB" id="A0A9Q4B3A4"/>
<dbReference type="NCBIfam" id="NF006930">
    <property type="entry name" value="PRK09415.1"/>
    <property type="match status" value="1"/>
</dbReference>
<dbReference type="InterPro" id="IPR014284">
    <property type="entry name" value="RNA_pol_sigma-70_dom"/>
</dbReference>
<keyword evidence="4" id="KW-0804">Transcription</keyword>
<dbReference type="Gene3D" id="1.10.10.10">
    <property type="entry name" value="Winged helix-like DNA-binding domain superfamily/Winged helix DNA-binding domain"/>
    <property type="match status" value="1"/>
</dbReference>
<comment type="similarity">
    <text evidence="1">Belongs to the sigma-70 factor family. ECF subfamily.</text>
</comment>
<accession>A0A9Q4B3A4</accession>
<dbReference type="Gene3D" id="1.10.1740.10">
    <property type="match status" value="1"/>
</dbReference>
<dbReference type="GO" id="GO:0016987">
    <property type="term" value="F:sigma factor activity"/>
    <property type="evidence" value="ECO:0007669"/>
    <property type="project" value="UniProtKB-KW"/>
</dbReference>
<dbReference type="InterPro" id="IPR013324">
    <property type="entry name" value="RNA_pol_sigma_r3/r4-like"/>
</dbReference>
<proteinExistence type="inferred from homology"/>
<keyword evidence="8" id="KW-1185">Reference proteome</keyword>
<dbReference type="Proteomes" id="UP001057753">
    <property type="component" value="Unassembled WGS sequence"/>
</dbReference>
<dbReference type="PANTHER" id="PTHR43133:SF60">
    <property type="entry name" value="RNA POLYMERASE SIGMA FACTOR SIGV"/>
    <property type="match status" value="1"/>
</dbReference>
<dbReference type="GO" id="GO:0003677">
    <property type="term" value="F:DNA binding"/>
    <property type="evidence" value="ECO:0007669"/>
    <property type="project" value="InterPro"/>
</dbReference>
<dbReference type="InterPro" id="IPR007627">
    <property type="entry name" value="RNA_pol_sigma70_r2"/>
</dbReference>
<evidence type="ECO:0000259" key="5">
    <source>
        <dbReference type="Pfam" id="PF04542"/>
    </source>
</evidence>
<dbReference type="EMBL" id="JABXYM010000001">
    <property type="protein sequence ID" value="MCR6097481.1"/>
    <property type="molecule type" value="Genomic_DNA"/>
</dbReference>
<evidence type="ECO:0000256" key="3">
    <source>
        <dbReference type="ARBA" id="ARBA00023082"/>
    </source>
</evidence>
<evidence type="ECO:0000313" key="8">
    <source>
        <dbReference type="Proteomes" id="UP001057753"/>
    </source>
</evidence>
<sequence>MNELEQWVARAENDVDEREHIIDQLMHDYGDAILHLAYTYVKNRATAEDLTQEIFIKIYEKLPQFNRKATIKTWIYRIASNHCKDYLRSWHYRKITINNKIWDYIPCQSPYVEDEIMRKSEGHSLTYAVTNLPIKYREIIFLHYYEELPLAEISKITNVNMNTIKTRLKRAKELLKDKLLKEGLKNA</sequence>
<dbReference type="SUPFAM" id="SSF88659">
    <property type="entry name" value="Sigma3 and sigma4 domains of RNA polymerase sigma factors"/>
    <property type="match status" value="1"/>
</dbReference>
<dbReference type="InterPro" id="IPR013325">
    <property type="entry name" value="RNA_pol_sigma_r2"/>
</dbReference>
<protein>
    <submittedName>
        <fullName evidence="7">Sigma-70 family RNA polymerase sigma factor</fullName>
    </submittedName>
</protein>
<dbReference type="PANTHER" id="PTHR43133">
    <property type="entry name" value="RNA POLYMERASE ECF-TYPE SIGMA FACTO"/>
    <property type="match status" value="1"/>
</dbReference>
<evidence type="ECO:0000313" key="7">
    <source>
        <dbReference type="EMBL" id="MCR6097481.1"/>
    </source>
</evidence>
<feature type="domain" description="RNA polymerase sigma factor 70 region 4 type 2" evidence="6">
    <location>
        <begin position="125"/>
        <end position="175"/>
    </location>
</feature>
<dbReference type="Pfam" id="PF04542">
    <property type="entry name" value="Sigma70_r2"/>
    <property type="match status" value="1"/>
</dbReference>
<organism evidence="7 8">
    <name type="scientific">Salipaludibacillus agaradhaerens</name>
    <name type="common">Bacillus agaradhaerens</name>
    <dbReference type="NCBI Taxonomy" id="76935"/>
    <lineage>
        <taxon>Bacteria</taxon>
        <taxon>Bacillati</taxon>
        <taxon>Bacillota</taxon>
        <taxon>Bacilli</taxon>
        <taxon>Bacillales</taxon>
        <taxon>Bacillaceae</taxon>
    </lineage>
</organism>
<dbReference type="InterPro" id="IPR036388">
    <property type="entry name" value="WH-like_DNA-bd_sf"/>
</dbReference>
<evidence type="ECO:0000256" key="4">
    <source>
        <dbReference type="ARBA" id="ARBA00023163"/>
    </source>
</evidence>
<feature type="domain" description="RNA polymerase sigma-70 region 2" evidence="5">
    <location>
        <begin position="25"/>
        <end position="89"/>
    </location>
</feature>
<dbReference type="InterPro" id="IPR039425">
    <property type="entry name" value="RNA_pol_sigma-70-like"/>
</dbReference>
<gene>
    <name evidence="7" type="ORF">HXA33_13085</name>
</gene>
<dbReference type="Pfam" id="PF08281">
    <property type="entry name" value="Sigma70_r4_2"/>
    <property type="match status" value="1"/>
</dbReference>
<dbReference type="CDD" id="cd06171">
    <property type="entry name" value="Sigma70_r4"/>
    <property type="match status" value="1"/>
</dbReference>
<evidence type="ECO:0000256" key="1">
    <source>
        <dbReference type="ARBA" id="ARBA00010641"/>
    </source>
</evidence>
<keyword evidence="3" id="KW-0731">Sigma factor</keyword>
<name>A0A9Q4B3A4_SALAG</name>
<dbReference type="SUPFAM" id="SSF88946">
    <property type="entry name" value="Sigma2 domain of RNA polymerase sigma factors"/>
    <property type="match status" value="1"/>
</dbReference>
<keyword evidence="2" id="KW-0805">Transcription regulation</keyword>
<dbReference type="InterPro" id="IPR013249">
    <property type="entry name" value="RNA_pol_sigma70_r4_t2"/>
</dbReference>
<evidence type="ECO:0000259" key="6">
    <source>
        <dbReference type="Pfam" id="PF08281"/>
    </source>
</evidence>
<dbReference type="RefSeq" id="WP_257821869.1">
    <property type="nucleotide sequence ID" value="NZ_JABXYM010000001.1"/>
</dbReference>
<dbReference type="GO" id="GO:0006352">
    <property type="term" value="P:DNA-templated transcription initiation"/>
    <property type="evidence" value="ECO:0007669"/>
    <property type="project" value="InterPro"/>
</dbReference>
<evidence type="ECO:0000256" key="2">
    <source>
        <dbReference type="ARBA" id="ARBA00023015"/>
    </source>
</evidence>
<dbReference type="NCBIfam" id="TIGR02937">
    <property type="entry name" value="sigma70-ECF"/>
    <property type="match status" value="1"/>
</dbReference>